<dbReference type="OrthoDB" id="62952at2759"/>
<protein>
    <recommendedName>
        <fullName evidence="4">F-box domain-containing protein</fullName>
    </recommendedName>
</protein>
<dbReference type="Proteomes" id="UP000799750">
    <property type="component" value="Unassembled WGS sequence"/>
</dbReference>
<feature type="compositionally biased region" description="Polar residues" evidence="1">
    <location>
        <begin position="70"/>
        <end position="81"/>
    </location>
</feature>
<evidence type="ECO:0000313" key="3">
    <source>
        <dbReference type="Proteomes" id="UP000799750"/>
    </source>
</evidence>
<dbReference type="AlphaFoldDB" id="A0A6A6QTL5"/>
<proteinExistence type="predicted"/>
<evidence type="ECO:0000256" key="1">
    <source>
        <dbReference type="SAM" id="MobiDB-lite"/>
    </source>
</evidence>
<dbReference type="EMBL" id="MU004191">
    <property type="protein sequence ID" value="KAF2494257.1"/>
    <property type="molecule type" value="Genomic_DNA"/>
</dbReference>
<keyword evidence="3" id="KW-1185">Reference proteome</keyword>
<reference evidence="2" key="1">
    <citation type="journal article" date="2020" name="Stud. Mycol.">
        <title>101 Dothideomycetes genomes: a test case for predicting lifestyles and emergence of pathogens.</title>
        <authorList>
            <person name="Haridas S."/>
            <person name="Albert R."/>
            <person name="Binder M."/>
            <person name="Bloem J."/>
            <person name="Labutti K."/>
            <person name="Salamov A."/>
            <person name="Andreopoulos B."/>
            <person name="Baker S."/>
            <person name="Barry K."/>
            <person name="Bills G."/>
            <person name="Bluhm B."/>
            <person name="Cannon C."/>
            <person name="Castanera R."/>
            <person name="Culley D."/>
            <person name="Daum C."/>
            <person name="Ezra D."/>
            <person name="Gonzalez J."/>
            <person name="Henrissat B."/>
            <person name="Kuo A."/>
            <person name="Liang C."/>
            <person name="Lipzen A."/>
            <person name="Lutzoni F."/>
            <person name="Magnuson J."/>
            <person name="Mondo S."/>
            <person name="Nolan M."/>
            <person name="Ohm R."/>
            <person name="Pangilinan J."/>
            <person name="Park H.-J."/>
            <person name="Ramirez L."/>
            <person name="Alfaro M."/>
            <person name="Sun H."/>
            <person name="Tritt A."/>
            <person name="Yoshinaga Y."/>
            <person name="Zwiers L.-H."/>
            <person name="Turgeon B."/>
            <person name="Goodwin S."/>
            <person name="Spatafora J."/>
            <person name="Crous P."/>
            <person name="Grigoriev I."/>
        </authorList>
    </citation>
    <scope>NUCLEOTIDE SEQUENCE</scope>
    <source>
        <strain evidence="2">CBS 269.34</strain>
    </source>
</reference>
<sequence>MTTVQLQRRYSFTSSTVLDGTAVTNTSAAVRSPKTIALQPVETACNLCENPGVGVDFGQDRRPPKRDATQLPSPNANDTQSLPAKITKLALELERDVDDDIDSGYSDDGDVILPSPIPLHLESHDRLQHHLNLHCHESLELEPYNTPLLLPAVPTANPPHLLSLPPELRAQIYRYLPDTLISSRPLIYCLSTFAGRKQHPLAAVCRQIRQESLALFYGYNTWLIKLEFKMMYDAFRTWIRDLGDNAGELRLLQISVRGRMFRPVVGGTTGGAGSGSGTAVFSTAGASAGVEYLCVDGDATFRIDMSERYEGGEVEVVRCDGSKAAGERARVHLQGLVEPLWKKRREGRLRGADFLGMVDLFLGYTGWWC</sequence>
<feature type="region of interest" description="Disordered" evidence="1">
    <location>
        <begin position="55"/>
        <end position="81"/>
    </location>
</feature>
<feature type="compositionally biased region" description="Basic and acidic residues" evidence="1">
    <location>
        <begin position="58"/>
        <end position="68"/>
    </location>
</feature>
<organism evidence="2 3">
    <name type="scientific">Lophium mytilinum</name>
    <dbReference type="NCBI Taxonomy" id="390894"/>
    <lineage>
        <taxon>Eukaryota</taxon>
        <taxon>Fungi</taxon>
        <taxon>Dikarya</taxon>
        <taxon>Ascomycota</taxon>
        <taxon>Pezizomycotina</taxon>
        <taxon>Dothideomycetes</taxon>
        <taxon>Pleosporomycetidae</taxon>
        <taxon>Mytilinidiales</taxon>
        <taxon>Mytilinidiaceae</taxon>
        <taxon>Lophium</taxon>
    </lineage>
</organism>
<evidence type="ECO:0000313" key="2">
    <source>
        <dbReference type="EMBL" id="KAF2494257.1"/>
    </source>
</evidence>
<name>A0A6A6QTL5_9PEZI</name>
<accession>A0A6A6QTL5</accession>
<gene>
    <name evidence="2" type="ORF">BU16DRAFT_68800</name>
</gene>
<evidence type="ECO:0008006" key="4">
    <source>
        <dbReference type="Google" id="ProtNLM"/>
    </source>
</evidence>